<feature type="transmembrane region" description="Helical" evidence="6">
    <location>
        <begin position="425"/>
        <end position="441"/>
    </location>
</feature>
<dbReference type="InterPro" id="IPR001279">
    <property type="entry name" value="Metallo-B-lactamas"/>
</dbReference>
<dbReference type="EMBL" id="BJXJ01000007">
    <property type="protein sequence ID" value="GEM74879.1"/>
    <property type="molecule type" value="Genomic_DNA"/>
</dbReference>
<dbReference type="Gene3D" id="3.60.15.10">
    <property type="entry name" value="Ribonuclease Z/Hydroxyacylglutathione hydrolase-like"/>
    <property type="match status" value="1"/>
</dbReference>
<evidence type="ECO:0000313" key="8">
    <source>
        <dbReference type="EMBL" id="GEM74879.1"/>
    </source>
</evidence>
<dbReference type="NCBIfam" id="TIGR00361">
    <property type="entry name" value="ComEC_Rec2"/>
    <property type="match status" value="1"/>
</dbReference>
<dbReference type="SUPFAM" id="SSF56281">
    <property type="entry name" value="Metallo-hydrolase/oxidoreductase"/>
    <property type="match status" value="1"/>
</dbReference>
<evidence type="ECO:0000256" key="3">
    <source>
        <dbReference type="ARBA" id="ARBA00022692"/>
    </source>
</evidence>
<dbReference type="CDD" id="cd07731">
    <property type="entry name" value="ComA-like_MBL-fold"/>
    <property type="match status" value="1"/>
</dbReference>
<evidence type="ECO:0000313" key="9">
    <source>
        <dbReference type="Proteomes" id="UP000321922"/>
    </source>
</evidence>
<feature type="transmembrane region" description="Helical" evidence="6">
    <location>
        <begin position="214"/>
        <end position="233"/>
    </location>
</feature>
<dbReference type="AlphaFoldDB" id="A0A511QC57"/>
<dbReference type="Pfam" id="PF00753">
    <property type="entry name" value="Lactamase_B"/>
    <property type="match status" value="1"/>
</dbReference>
<dbReference type="Pfam" id="PF03772">
    <property type="entry name" value="Competence"/>
    <property type="match status" value="1"/>
</dbReference>
<accession>A0A511QC57</accession>
<feature type="transmembrane region" description="Helical" evidence="6">
    <location>
        <begin position="396"/>
        <end position="418"/>
    </location>
</feature>
<dbReference type="GO" id="GO:0005886">
    <property type="term" value="C:plasma membrane"/>
    <property type="evidence" value="ECO:0007669"/>
    <property type="project" value="UniProtKB-SubCell"/>
</dbReference>
<feature type="domain" description="Metallo-beta-lactamase" evidence="7">
    <location>
        <begin position="457"/>
        <end position="640"/>
    </location>
</feature>
<evidence type="ECO:0000256" key="4">
    <source>
        <dbReference type="ARBA" id="ARBA00022989"/>
    </source>
</evidence>
<evidence type="ECO:0000256" key="2">
    <source>
        <dbReference type="ARBA" id="ARBA00022475"/>
    </source>
</evidence>
<keyword evidence="3 6" id="KW-0812">Transmembrane</keyword>
<evidence type="ECO:0000256" key="5">
    <source>
        <dbReference type="ARBA" id="ARBA00023136"/>
    </source>
</evidence>
<comment type="caution">
    <text evidence="8">The sequence shown here is derived from an EMBL/GenBank/DDBJ whole genome shotgun (WGS) entry which is preliminary data.</text>
</comment>
<feature type="transmembrane region" description="Helical" evidence="6">
    <location>
        <begin position="245"/>
        <end position="269"/>
    </location>
</feature>
<dbReference type="PANTHER" id="PTHR30619">
    <property type="entry name" value="DNA INTERNALIZATION/COMPETENCE PROTEIN COMEC/REC2"/>
    <property type="match status" value="1"/>
</dbReference>
<dbReference type="InterPro" id="IPR004797">
    <property type="entry name" value="Competence_ComEC/Rec2"/>
</dbReference>
<keyword evidence="4 6" id="KW-1133">Transmembrane helix</keyword>
<feature type="transmembrane region" description="Helical" evidence="6">
    <location>
        <begin position="281"/>
        <end position="299"/>
    </location>
</feature>
<organism evidence="8 9">
    <name type="scientific">Vibrio sagamiensis NBRC 104589</name>
    <dbReference type="NCBI Taxonomy" id="1219064"/>
    <lineage>
        <taxon>Bacteria</taxon>
        <taxon>Pseudomonadati</taxon>
        <taxon>Pseudomonadota</taxon>
        <taxon>Gammaproteobacteria</taxon>
        <taxon>Vibrionales</taxon>
        <taxon>Vibrionaceae</taxon>
        <taxon>Vibrio</taxon>
    </lineage>
</organism>
<feature type="transmembrane region" description="Helical" evidence="6">
    <location>
        <begin position="311"/>
        <end position="334"/>
    </location>
</feature>
<evidence type="ECO:0000256" key="6">
    <source>
        <dbReference type="SAM" id="Phobius"/>
    </source>
</evidence>
<dbReference type="GO" id="GO:0030420">
    <property type="term" value="P:establishment of competence for transformation"/>
    <property type="evidence" value="ECO:0007669"/>
    <property type="project" value="InterPro"/>
</dbReference>
<name>A0A511QC57_9VIBR</name>
<dbReference type="Proteomes" id="UP000321922">
    <property type="component" value="Unassembled WGS sequence"/>
</dbReference>
<protein>
    <submittedName>
        <fullName evidence="8">DNA internalization-related competence protein ComEC/Rec2</fullName>
    </submittedName>
</protein>
<dbReference type="InterPro" id="IPR035681">
    <property type="entry name" value="ComA-like_MBL"/>
</dbReference>
<dbReference type="PANTHER" id="PTHR30619:SF1">
    <property type="entry name" value="RECOMBINATION PROTEIN 2"/>
    <property type="match status" value="1"/>
</dbReference>
<comment type="subcellular location">
    <subcellularLocation>
        <location evidence="1">Cell membrane</location>
        <topology evidence="1">Multi-pass membrane protein</topology>
    </subcellularLocation>
</comment>
<sequence>MGLGITLGCVIVIVHGNVMTYQRQTLFQVGDDITINGMVARAFNKKSRGHEAIIVVDRVNSDKLLPLLKPKIRLFSSMPLEVGDQITITVKMKPIFGWLNEAGIDTEKQAMARGIVAKAAVNRHAKWIIRSQSSSRQTILKQITEQVEGLKHRALILALAFNDRSWLDENDWRALRESGLIHLISISGLHIGMAYSFGIAIGSCIRYFTPRYVFLPHILGLTIAFVYAWLANFSLPTTRALSVCMIYIALKVFLVYWSAWRVILLALVIQLCTDPFSVLSISFWLSYLSVVAVLLTINVTQQQPRSKWSMLLVLFKIQLVLTVLIVPISGYFFAGTSLLSLFYNLFFIPWFAFIVVPLMFLALIISLLSPSLANIIWFLLDWSLWPLTWSSSLANGYWYILNQQMILLVGVVGGLMLFMRFVNSRSFALLFMVTLSLIFFLEKPRHIWRLDVLDVGHGLAVLIEKNNQWLLYDTGKAWSGGSIAERVITPILHQRGVNKLDTLIISHMDSDHSGGREYMEEQFTPRNKISSQYLASYRACVVGNSWWWQGLRFEVLWPPNLVSRAYNPHSCVIRIVDPISQLRVLLTGDIEGVSEWMLARQADKLTSDVMLVPHHGSKTSSNISFIQSVSPKLAIASLAKSNQWNMPAKQVVDNYQQEEAQWLDTGENGQITVHVIGQDWYFNTKRTGTFTSWYRQMLRKGVE</sequence>
<keyword evidence="5 6" id="KW-0472">Membrane</keyword>
<evidence type="ECO:0000256" key="1">
    <source>
        <dbReference type="ARBA" id="ARBA00004651"/>
    </source>
</evidence>
<keyword evidence="2" id="KW-1003">Cell membrane</keyword>
<feature type="transmembrane region" description="Helical" evidence="6">
    <location>
        <begin position="346"/>
        <end position="365"/>
    </location>
</feature>
<dbReference type="InterPro" id="IPR004477">
    <property type="entry name" value="ComEC_N"/>
</dbReference>
<proteinExistence type="predicted"/>
<evidence type="ECO:0000259" key="7">
    <source>
        <dbReference type="SMART" id="SM00849"/>
    </source>
</evidence>
<dbReference type="InterPro" id="IPR036866">
    <property type="entry name" value="RibonucZ/Hydroxyglut_hydro"/>
</dbReference>
<dbReference type="SMART" id="SM00849">
    <property type="entry name" value="Lactamase_B"/>
    <property type="match status" value="1"/>
</dbReference>
<reference evidence="8 9" key="1">
    <citation type="submission" date="2019-07" db="EMBL/GenBank/DDBJ databases">
        <title>Whole genome shotgun sequence of Vibrio sagamiensis NBRC 104589.</title>
        <authorList>
            <person name="Hosoyama A."/>
            <person name="Uohara A."/>
            <person name="Ohji S."/>
            <person name="Ichikawa N."/>
        </authorList>
    </citation>
    <scope>NUCLEOTIDE SEQUENCE [LARGE SCALE GENOMIC DNA]</scope>
    <source>
        <strain evidence="8 9">NBRC 104589</strain>
    </source>
</reference>
<dbReference type="NCBIfam" id="TIGR00360">
    <property type="entry name" value="ComEC_N-term"/>
    <property type="match status" value="1"/>
</dbReference>
<gene>
    <name evidence="8" type="ORF">VSA01S_09910</name>
</gene>
<keyword evidence="9" id="KW-1185">Reference proteome</keyword>
<feature type="transmembrane region" description="Helical" evidence="6">
    <location>
        <begin position="180"/>
        <end position="208"/>
    </location>
</feature>
<dbReference type="InterPro" id="IPR052159">
    <property type="entry name" value="Competence_DNA_uptake"/>
</dbReference>